<keyword evidence="3" id="KW-0479">Metal-binding</keyword>
<dbReference type="InterPro" id="IPR015879">
    <property type="entry name" value="Ring_hydroxy_dOase_asu_C_dom"/>
</dbReference>
<name>A0ABP9Q7F1_9PSEU</name>
<accession>A0ABP9Q7F1</accession>
<gene>
    <name evidence="8" type="ORF">GCM10023321_36180</name>
</gene>
<evidence type="ECO:0000313" key="8">
    <source>
        <dbReference type="EMBL" id="GAA5157644.1"/>
    </source>
</evidence>
<evidence type="ECO:0000256" key="1">
    <source>
        <dbReference type="ARBA" id="ARBA00001962"/>
    </source>
</evidence>
<dbReference type="Gene3D" id="2.102.10.10">
    <property type="entry name" value="Rieske [2Fe-2S] iron-sulphur domain"/>
    <property type="match status" value="1"/>
</dbReference>
<evidence type="ECO:0000256" key="6">
    <source>
        <dbReference type="ARBA" id="ARBA00023014"/>
    </source>
</evidence>
<dbReference type="Pfam" id="PF00848">
    <property type="entry name" value="Ring_hydroxyl_A"/>
    <property type="match status" value="1"/>
</dbReference>
<organism evidence="8 9">
    <name type="scientific">Pseudonocardia eucalypti</name>
    <dbReference type="NCBI Taxonomy" id="648755"/>
    <lineage>
        <taxon>Bacteria</taxon>
        <taxon>Bacillati</taxon>
        <taxon>Actinomycetota</taxon>
        <taxon>Actinomycetes</taxon>
        <taxon>Pseudonocardiales</taxon>
        <taxon>Pseudonocardiaceae</taxon>
        <taxon>Pseudonocardia</taxon>
    </lineage>
</organism>
<evidence type="ECO:0000256" key="4">
    <source>
        <dbReference type="ARBA" id="ARBA00023002"/>
    </source>
</evidence>
<evidence type="ECO:0000256" key="2">
    <source>
        <dbReference type="ARBA" id="ARBA00022714"/>
    </source>
</evidence>
<sequence length="378" mass="42203">MTAVTPARTLADEQAVAQRILDHIDHHTTDLSEHTWREPVANYRSTERFERELAEVFRRCPTPVCPSAAVSAPGDYLARDVAGTPILVARGRDGVVRAFRNACRHRGVPLADGAGCGRTAFVCRYHGWTYGLDGALRHVPDGYGFPDLDPAEHGLVPVRTEERHGLVFLTQDEPAHHNDALDELAGLIPPDAHLHGTTQIDIPANWKIVMDGFLEGYHLRATHRQTFYPIQFDNLNVIERFGRNSRVAFPYRRINKLREVAAEDRSLDGMLTFVYHLFPNVVVATFPLNLAVIVHEPLAVDRTRTITYTLTRVAGDDAEGQAALKQGLDFADEGVAEDREMVRAIQRGLASRANEHFVFGRFEGALTHYHRQLGSILG</sequence>
<comment type="caution">
    <text evidence="8">The sequence shown here is derived from an EMBL/GenBank/DDBJ whole genome shotgun (WGS) entry which is preliminary data.</text>
</comment>
<dbReference type="SUPFAM" id="SSF50022">
    <property type="entry name" value="ISP domain"/>
    <property type="match status" value="1"/>
</dbReference>
<keyword evidence="6" id="KW-0411">Iron-sulfur</keyword>
<dbReference type="Pfam" id="PF00355">
    <property type="entry name" value="Rieske"/>
    <property type="match status" value="1"/>
</dbReference>
<comment type="cofactor">
    <cofactor evidence="1">
        <name>Fe cation</name>
        <dbReference type="ChEBI" id="CHEBI:24875"/>
    </cofactor>
</comment>
<feature type="domain" description="Rieske" evidence="7">
    <location>
        <begin position="63"/>
        <end position="169"/>
    </location>
</feature>
<dbReference type="PANTHER" id="PTHR43756">
    <property type="entry name" value="CHOLINE MONOOXYGENASE, CHLOROPLASTIC"/>
    <property type="match status" value="1"/>
</dbReference>
<dbReference type="InterPro" id="IPR001663">
    <property type="entry name" value="Rng_hydr_dOase-A"/>
</dbReference>
<evidence type="ECO:0000256" key="3">
    <source>
        <dbReference type="ARBA" id="ARBA00022723"/>
    </source>
</evidence>
<dbReference type="CDD" id="cd08887">
    <property type="entry name" value="RHO_alpha_C_3"/>
    <property type="match status" value="1"/>
</dbReference>
<keyword evidence="2" id="KW-0001">2Fe-2S</keyword>
<dbReference type="PROSITE" id="PS51296">
    <property type="entry name" value="RIESKE"/>
    <property type="match status" value="1"/>
</dbReference>
<protein>
    <submittedName>
        <fullName evidence="8">Ring-hydroxylating oxygenase subunit alpha</fullName>
    </submittedName>
</protein>
<proteinExistence type="predicted"/>
<evidence type="ECO:0000256" key="5">
    <source>
        <dbReference type="ARBA" id="ARBA00023004"/>
    </source>
</evidence>
<dbReference type="SUPFAM" id="SSF55961">
    <property type="entry name" value="Bet v1-like"/>
    <property type="match status" value="1"/>
</dbReference>
<dbReference type="Proteomes" id="UP001428817">
    <property type="component" value="Unassembled WGS sequence"/>
</dbReference>
<reference evidence="9" key="1">
    <citation type="journal article" date="2019" name="Int. J. Syst. Evol. Microbiol.">
        <title>The Global Catalogue of Microorganisms (GCM) 10K type strain sequencing project: providing services to taxonomists for standard genome sequencing and annotation.</title>
        <authorList>
            <consortium name="The Broad Institute Genomics Platform"/>
            <consortium name="The Broad Institute Genome Sequencing Center for Infectious Disease"/>
            <person name="Wu L."/>
            <person name="Ma J."/>
        </authorList>
    </citation>
    <scope>NUCLEOTIDE SEQUENCE [LARGE SCALE GENOMIC DNA]</scope>
    <source>
        <strain evidence="9">JCM 18303</strain>
    </source>
</reference>
<keyword evidence="9" id="KW-1185">Reference proteome</keyword>
<dbReference type="PANTHER" id="PTHR43756:SF5">
    <property type="entry name" value="CHOLINE MONOOXYGENASE, CHLOROPLASTIC"/>
    <property type="match status" value="1"/>
</dbReference>
<dbReference type="PRINTS" id="PR00090">
    <property type="entry name" value="RNGDIOXGNASE"/>
</dbReference>
<dbReference type="EMBL" id="BAABJP010000015">
    <property type="protein sequence ID" value="GAA5157644.1"/>
    <property type="molecule type" value="Genomic_DNA"/>
</dbReference>
<dbReference type="CDD" id="cd03469">
    <property type="entry name" value="Rieske_RO_Alpha_N"/>
    <property type="match status" value="1"/>
</dbReference>
<evidence type="ECO:0000313" key="9">
    <source>
        <dbReference type="Proteomes" id="UP001428817"/>
    </source>
</evidence>
<dbReference type="InterPro" id="IPR036922">
    <property type="entry name" value="Rieske_2Fe-2S_sf"/>
</dbReference>
<keyword evidence="4" id="KW-0560">Oxidoreductase</keyword>
<keyword evidence="5" id="KW-0408">Iron</keyword>
<dbReference type="RefSeq" id="WP_185059279.1">
    <property type="nucleotide sequence ID" value="NZ_BAABJP010000015.1"/>
</dbReference>
<evidence type="ECO:0000259" key="7">
    <source>
        <dbReference type="PROSITE" id="PS51296"/>
    </source>
</evidence>
<dbReference type="Gene3D" id="3.90.380.10">
    <property type="entry name" value="Naphthalene 1,2-dioxygenase Alpha Subunit, Chain A, domain 1"/>
    <property type="match status" value="2"/>
</dbReference>
<dbReference type="InterPro" id="IPR017941">
    <property type="entry name" value="Rieske_2Fe-2S"/>
</dbReference>